<dbReference type="InterPro" id="IPR029058">
    <property type="entry name" value="AB_hydrolase_fold"/>
</dbReference>
<keyword evidence="6" id="KW-1185">Reference proteome</keyword>
<evidence type="ECO:0000256" key="2">
    <source>
        <dbReference type="ARBA" id="ARBA00022801"/>
    </source>
</evidence>
<comment type="caution">
    <text evidence="5">The sequence shown here is derived from an EMBL/GenBank/DDBJ whole genome shotgun (WGS) entry which is preliminary data.</text>
</comment>
<reference evidence="5 6" key="2">
    <citation type="journal article" date="2021" name="Syst. Appl. Microbiol.">
        <title>Phylogenetic classification of ten novel species belonging to the genus Bifidobacterium comprising B. phasiani sp. nov., B. pongonis sp. nov., B. saguinibicoloris sp. nov., B. colobi sp. nov., B. simiiventris sp. nov., B. santillanense sp. nov., B. miconis sp. nov., B. amazonense sp. nov., B. pluvialisilvae sp. nov., and B. miconisargentati sp. nov.</title>
        <authorList>
            <person name="Lugli G.A."/>
            <person name="Calvete-Torre I."/>
            <person name="Alessandri G."/>
            <person name="Milani C."/>
            <person name="Turroni F."/>
            <person name="Laiolo P."/>
            <person name="Ossiprandi M.C."/>
            <person name="Margolles A."/>
            <person name="Ruiz L."/>
            <person name="Ventura M."/>
        </authorList>
    </citation>
    <scope>NUCLEOTIDE SEQUENCE [LARGE SCALE GENOMIC DNA]</scope>
    <source>
        <strain evidence="5 6">MA1</strain>
    </source>
</reference>
<sequence length="480" mass="52052">MVSRQVITRYGAVEGLALEDPNVTAFRGVPFAAPPVGRLRWRAPQPLSPWDGVLRTHDFAPIGMQPMSRPDEFYGREWAVDPATPRSEDSLYLNIWTPALRGSGGEAGFPGGASPRLPVLVWIYGGAYQCGTTSEKEFDGASLARRGIVVVTVSYRLNVFGFFTHPDLRHPTDPTANFGMLDQQAAIAWVKHNIDVFGGDPGNITVAGQSAGSASVLAQCASATSDGLFRRAIMQSGGGLGVFNEHLWSLAESQRNGERFLSSLGVGSIDEARAIPASELLDAACEFPVPPDSGREGEWPMLVNWIPCIDGRFLTGQYGASLLRDGRRDRRELLVGNTTGEFTVPGPGGTPVPEGELGNIRLAKAWIEAGNPAPFFYRFDVQMPGDDAGAFHSSDLWFTFNSLHTCWRPFSGWHYELSETMCDCWANFIRAGDPNGEGRGGKPLPHWDAFDPARPQAMRFGRESGMEPLGANSTPALLPA</sequence>
<name>A0ABS9VUK7_9BIFI</name>
<evidence type="ECO:0000313" key="6">
    <source>
        <dbReference type="Proteomes" id="UP000710815"/>
    </source>
</evidence>
<evidence type="ECO:0000256" key="3">
    <source>
        <dbReference type="RuleBase" id="RU361235"/>
    </source>
</evidence>
<dbReference type="InterPro" id="IPR019826">
    <property type="entry name" value="Carboxylesterase_B_AS"/>
</dbReference>
<evidence type="ECO:0000259" key="4">
    <source>
        <dbReference type="Pfam" id="PF00135"/>
    </source>
</evidence>
<dbReference type="PROSITE" id="PS00122">
    <property type="entry name" value="CARBOXYLESTERASE_B_1"/>
    <property type="match status" value="1"/>
</dbReference>
<dbReference type="SUPFAM" id="SSF53474">
    <property type="entry name" value="alpha/beta-Hydrolases"/>
    <property type="match status" value="1"/>
</dbReference>
<evidence type="ECO:0000256" key="1">
    <source>
        <dbReference type="ARBA" id="ARBA00005964"/>
    </source>
</evidence>
<dbReference type="RefSeq" id="WP_241513497.1">
    <property type="nucleotide sequence ID" value="NZ_JAFEJT020000018.1"/>
</dbReference>
<accession>A0ABS9VUK7</accession>
<gene>
    <name evidence="5" type="ORF">JS533_005765</name>
</gene>
<evidence type="ECO:0000313" key="5">
    <source>
        <dbReference type="EMBL" id="MCH9275777.1"/>
    </source>
</evidence>
<keyword evidence="2 3" id="KW-0378">Hydrolase</keyword>
<dbReference type="EMBL" id="JAFEJT020000018">
    <property type="protein sequence ID" value="MCH9275777.1"/>
    <property type="molecule type" value="Genomic_DNA"/>
</dbReference>
<reference evidence="5 6" key="1">
    <citation type="journal article" date="2021" name="Environ. Microbiol.">
        <title>Genetic insights into the dark matter of the mammalian gut microbiota through targeted genome reconstruction.</title>
        <authorList>
            <person name="Lugli G.A."/>
            <person name="Alessandri G."/>
            <person name="Milani C."/>
            <person name="Viappiani A."/>
            <person name="Fontana F."/>
            <person name="Tarracchini C."/>
            <person name="Mancabelli L."/>
            <person name="Argentini C."/>
            <person name="Ruiz L."/>
            <person name="Margolles A."/>
            <person name="van Sinderen D."/>
            <person name="Turroni F."/>
            <person name="Ventura M."/>
        </authorList>
    </citation>
    <scope>NUCLEOTIDE SEQUENCE [LARGE SCALE GENOMIC DNA]</scope>
    <source>
        <strain evidence="5 6">MA1</strain>
    </source>
</reference>
<feature type="domain" description="Carboxylesterase type B" evidence="4">
    <location>
        <begin position="358"/>
        <end position="464"/>
    </location>
</feature>
<dbReference type="InterPro" id="IPR002018">
    <property type="entry name" value="CarbesteraseB"/>
</dbReference>
<dbReference type="InterPro" id="IPR050309">
    <property type="entry name" value="Type-B_Carboxylest/Lipase"/>
</dbReference>
<dbReference type="Proteomes" id="UP000710815">
    <property type="component" value="Unassembled WGS sequence"/>
</dbReference>
<dbReference type="EC" id="3.1.1.-" evidence="3"/>
<dbReference type="PANTHER" id="PTHR11559">
    <property type="entry name" value="CARBOXYLESTERASE"/>
    <property type="match status" value="1"/>
</dbReference>
<dbReference type="Gene3D" id="3.40.50.1820">
    <property type="entry name" value="alpha/beta hydrolase"/>
    <property type="match status" value="2"/>
</dbReference>
<protein>
    <recommendedName>
        <fullName evidence="3">Carboxylic ester hydrolase</fullName>
        <ecNumber evidence="3">3.1.1.-</ecNumber>
    </recommendedName>
</protein>
<dbReference type="Pfam" id="PF00135">
    <property type="entry name" value="COesterase"/>
    <property type="match status" value="2"/>
</dbReference>
<proteinExistence type="inferred from homology"/>
<organism evidence="5 6">
    <name type="scientific">Bifidobacterium amazonense</name>
    <dbReference type="NCBI Taxonomy" id="2809027"/>
    <lineage>
        <taxon>Bacteria</taxon>
        <taxon>Bacillati</taxon>
        <taxon>Actinomycetota</taxon>
        <taxon>Actinomycetes</taxon>
        <taxon>Bifidobacteriales</taxon>
        <taxon>Bifidobacteriaceae</taxon>
        <taxon>Bifidobacterium</taxon>
    </lineage>
</organism>
<feature type="domain" description="Carboxylesterase type B" evidence="4">
    <location>
        <begin position="4"/>
        <end position="343"/>
    </location>
</feature>
<comment type="similarity">
    <text evidence="1 3">Belongs to the type-B carboxylesterase/lipase family.</text>
</comment>